<keyword evidence="3" id="KW-1185">Reference proteome</keyword>
<evidence type="ECO:0000313" key="2">
    <source>
        <dbReference type="EMBL" id="TNN22694.1"/>
    </source>
</evidence>
<dbReference type="AlphaFoldDB" id="A0A4Z2E1Y1"/>
<dbReference type="OrthoDB" id="69177at2759"/>
<sequence length="64" mass="6957">MGGATVYDVVLASGPKELLKKFQQARHKVVFSSESLIWPDRHLEDKHPHVAGGNRFLGSGGKAT</sequence>
<dbReference type="EMBL" id="SRLO01021383">
    <property type="protein sequence ID" value="TNN22694.1"/>
    <property type="molecule type" value="Genomic_DNA"/>
</dbReference>
<dbReference type="PANTHER" id="PTHR10730">
    <property type="entry name" value="PROCOLLAGEN-LYSINE,2-OXOGLUTARATE 5-DIOXYGENASE/GLYCOSYLTRANSFERASE 25 FAMILY MEMBER"/>
    <property type="match status" value="1"/>
</dbReference>
<accession>A0A4Z2E1Y1</accession>
<dbReference type="InterPro" id="IPR050757">
    <property type="entry name" value="Collagen_mod_GT25"/>
</dbReference>
<gene>
    <name evidence="2" type="primary">Plod1</name>
    <name evidence="2" type="ORF">EYF80_067191</name>
</gene>
<reference evidence="2 3" key="1">
    <citation type="submission" date="2019-03" db="EMBL/GenBank/DDBJ databases">
        <title>First draft genome of Liparis tanakae, snailfish: a comprehensive survey of snailfish specific genes.</title>
        <authorList>
            <person name="Kim W."/>
            <person name="Song I."/>
            <person name="Jeong J.-H."/>
            <person name="Kim D."/>
            <person name="Kim S."/>
            <person name="Ryu S."/>
            <person name="Song J.Y."/>
            <person name="Lee S.K."/>
        </authorList>
    </citation>
    <scope>NUCLEOTIDE SEQUENCE [LARGE SCALE GENOMIC DNA]</scope>
    <source>
        <tissue evidence="2">Muscle</tissue>
    </source>
</reference>
<feature type="domain" description="PLOD1-3-like GT" evidence="1">
    <location>
        <begin position="6"/>
        <end position="61"/>
    </location>
</feature>
<organism evidence="2 3">
    <name type="scientific">Liparis tanakae</name>
    <name type="common">Tanaka's snailfish</name>
    <dbReference type="NCBI Taxonomy" id="230148"/>
    <lineage>
        <taxon>Eukaryota</taxon>
        <taxon>Metazoa</taxon>
        <taxon>Chordata</taxon>
        <taxon>Craniata</taxon>
        <taxon>Vertebrata</taxon>
        <taxon>Euteleostomi</taxon>
        <taxon>Actinopterygii</taxon>
        <taxon>Neopterygii</taxon>
        <taxon>Teleostei</taxon>
        <taxon>Neoteleostei</taxon>
        <taxon>Acanthomorphata</taxon>
        <taxon>Eupercaria</taxon>
        <taxon>Perciformes</taxon>
        <taxon>Cottioidei</taxon>
        <taxon>Cottales</taxon>
        <taxon>Liparidae</taxon>
        <taxon>Liparis</taxon>
    </lineage>
</organism>
<dbReference type="GO" id="GO:0008475">
    <property type="term" value="F:procollagen-lysine 5-dioxygenase activity"/>
    <property type="evidence" value="ECO:0007669"/>
    <property type="project" value="TreeGrafter"/>
</dbReference>
<proteinExistence type="predicted"/>
<dbReference type="Proteomes" id="UP000314294">
    <property type="component" value="Unassembled WGS sequence"/>
</dbReference>
<evidence type="ECO:0000313" key="3">
    <source>
        <dbReference type="Proteomes" id="UP000314294"/>
    </source>
</evidence>
<evidence type="ECO:0000259" key="1">
    <source>
        <dbReference type="Pfam" id="PF25342"/>
    </source>
</evidence>
<dbReference type="Pfam" id="PF25342">
    <property type="entry name" value="GT_PLOD"/>
    <property type="match status" value="1"/>
</dbReference>
<comment type="caution">
    <text evidence="2">The sequence shown here is derived from an EMBL/GenBank/DDBJ whole genome shotgun (WGS) entry which is preliminary data.</text>
</comment>
<dbReference type="GO" id="GO:0005783">
    <property type="term" value="C:endoplasmic reticulum"/>
    <property type="evidence" value="ECO:0007669"/>
    <property type="project" value="TreeGrafter"/>
</dbReference>
<keyword evidence="2" id="KW-0223">Dioxygenase</keyword>
<keyword evidence="2" id="KW-0560">Oxidoreductase</keyword>
<protein>
    <submittedName>
        <fullName evidence="2">Procollagen-lysine,2-oxoglutarate 5-dioxygenase 1</fullName>
    </submittedName>
</protein>
<dbReference type="InterPro" id="IPR057589">
    <property type="entry name" value="GT_PLOD"/>
</dbReference>
<dbReference type="PANTHER" id="PTHR10730:SF5">
    <property type="entry name" value="PROCOLLAGEN-LYSINE,2-OXOGLUTARATE 5-DIOXYGENASE 1"/>
    <property type="match status" value="1"/>
</dbReference>
<name>A0A4Z2E1Y1_9TELE</name>